<feature type="domain" description="Beta-galactosidase C-terminal" evidence="13">
    <location>
        <begin position="639"/>
        <end position="691"/>
    </location>
</feature>
<evidence type="ECO:0000256" key="8">
    <source>
        <dbReference type="PIRNR" id="PIRNR001084"/>
    </source>
</evidence>
<evidence type="ECO:0000259" key="12">
    <source>
        <dbReference type="Pfam" id="PF08532"/>
    </source>
</evidence>
<dbReference type="GO" id="GO:0009341">
    <property type="term" value="C:beta-galactosidase complex"/>
    <property type="evidence" value="ECO:0007669"/>
    <property type="project" value="InterPro"/>
</dbReference>
<dbReference type="InterPro" id="IPR029062">
    <property type="entry name" value="Class_I_gatase-like"/>
</dbReference>
<dbReference type="Pfam" id="PF02449">
    <property type="entry name" value="Glyco_hydro_42"/>
    <property type="match status" value="1"/>
</dbReference>
<feature type="binding site" evidence="10">
    <location>
        <position position="115"/>
    </location>
    <ligand>
        <name>substrate</name>
    </ligand>
</feature>
<dbReference type="PANTHER" id="PTHR36447:SF2">
    <property type="entry name" value="BETA-GALACTOSIDASE YESZ"/>
    <property type="match status" value="1"/>
</dbReference>
<feature type="binding site" evidence="10">
    <location>
        <position position="325"/>
    </location>
    <ligand>
        <name>substrate</name>
    </ligand>
</feature>
<feature type="active site" description="Nucleophile" evidence="9">
    <location>
        <position position="317"/>
    </location>
</feature>
<dbReference type="KEGG" id="coh:EAV92_02650"/>
<feature type="domain" description="Glycoside hydrolase family 42 N-terminal" evidence="11">
    <location>
        <begin position="18"/>
        <end position="396"/>
    </location>
</feature>
<evidence type="ECO:0000313" key="14">
    <source>
        <dbReference type="EMBL" id="AYQ71579.1"/>
    </source>
</evidence>
<keyword evidence="15" id="KW-1185">Reference proteome</keyword>
<reference evidence="14 15" key="1">
    <citation type="submission" date="2018-10" db="EMBL/GenBank/DDBJ databases">
        <title>Genome Sequence of Cohnella sp.</title>
        <authorList>
            <person name="Srinivasan S."/>
            <person name="Kim M.K."/>
        </authorList>
    </citation>
    <scope>NUCLEOTIDE SEQUENCE [LARGE SCALE GENOMIC DNA]</scope>
    <source>
        <strain evidence="14 15">18JY8-7</strain>
    </source>
</reference>
<evidence type="ECO:0000259" key="13">
    <source>
        <dbReference type="Pfam" id="PF08533"/>
    </source>
</evidence>
<dbReference type="Proteomes" id="UP000269097">
    <property type="component" value="Chromosome"/>
</dbReference>
<keyword evidence="6" id="KW-0862">Zinc</keyword>
<dbReference type="Gene3D" id="2.60.40.1180">
    <property type="entry name" value="Golgi alpha-mannosidase II"/>
    <property type="match status" value="1"/>
</dbReference>
<dbReference type="GO" id="GO:0004565">
    <property type="term" value="F:beta-galactosidase activity"/>
    <property type="evidence" value="ECO:0007669"/>
    <property type="project" value="UniProtKB-EC"/>
</dbReference>
<evidence type="ECO:0000256" key="10">
    <source>
        <dbReference type="PIRSR" id="PIRSR001084-2"/>
    </source>
</evidence>
<keyword evidence="5 8" id="KW-0378">Hydrolase</keyword>
<dbReference type="SUPFAM" id="SSF52317">
    <property type="entry name" value="Class I glutamine amidotransferase-like"/>
    <property type="match status" value="1"/>
</dbReference>
<dbReference type="AlphaFoldDB" id="A0A3G3JVQ0"/>
<dbReference type="PIRSF" id="PIRSF001084">
    <property type="entry name" value="B-galactosidase"/>
    <property type="match status" value="1"/>
</dbReference>
<feature type="binding site" evidence="10">
    <location>
        <position position="153"/>
    </location>
    <ligand>
        <name>substrate</name>
    </ligand>
</feature>
<dbReference type="GO" id="GO:0046872">
    <property type="term" value="F:metal ion binding"/>
    <property type="evidence" value="ECO:0007669"/>
    <property type="project" value="UniProtKB-KW"/>
</dbReference>
<gene>
    <name evidence="14" type="ORF">EAV92_02650</name>
</gene>
<dbReference type="Pfam" id="PF08532">
    <property type="entry name" value="Glyco_hydro_42M"/>
    <property type="match status" value="1"/>
</dbReference>
<evidence type="ECO:0000256" key="4">
    <source>
        <dbReference type="ARBA" id="ARBA00022723"/>
    </source>
</evidence>
<dbReference type="Gene3D" id="3.40.50.880">
    <property type="match status" value="1"/>
</dbReference>
<feature type="domain" description="Beta-galactosidase trimerisation" evidence="12">
    <location>
        <begin position="408"/>
        <end position="618"/>
    </location>
</feature>
<evidence type="ECO:0000256" key="2">
    <source>
        <dbReference type="ARBA" id="ARBA00005940"/>
    </source>
</evidence>
<evidence type="ECO:0000256" key="6">
    <source>
        <dbReference type="ARBA" id="ARBA00022833"/>
    </source>
</evidence>
<dbReference type="InterPro" id="IPR017853">
    <property type="entry name" value="GH"/>
</dbReference>
<sequence length="694" mass="78575">MRGVAKTLKEKTVRLGACYYPEQWDETLWEDDFRRMRELGFSIIRVAEFAWAYMEPEEGMFRFDLFDRALDAAHRHGLQVILGTPTATPPAWLTHRYAETLNATLEGIPYRHGMRRHYNYNSPVYRQLCARITREMAEHFKDHPAVVGWQIDNELNCEVNVFYSDADHAAFRGWLERKYDTLDALNKAWGTVFWSQTYTAWEQVHLSRPTPANSPNPHQALDEKRFISDSAIEFARIQADILREVVGERHWVTTNGLFGHLDSHRLTDELLDFISYDSYPQFSSIYPDEGPDPLLDRKWSWNLSGVRSISPNFCVMEQQSGPGGWVNRISMASPRPGQMRLWTYQSIAHGADMVLYFRWRTATFGSEIYWHGINDYHNRPNRRVREAARVGEELARVGEKLAQSRYEADVAIVGDYDNVWDGEFDEWHGPLTAKSVSAWIKTLQREHIAADSLTLTGETALDELRRYRVLVYPHPAILTEAAATLLRSYAEAGGTVLFGARTGYKNEFGHTRMMPFPGLAASLCGVTVEDFTLIKGTVPAPSLHWIGEESSSADTLKADGFNDILSVESDGVKVIAEYASDYYAGKPALTVNSVGQGRVYYYGAAFNEAVVRKLLPELGLRTTAADVIDAPAEVEIAVRRHPESGEAFIFALNYSREPVTLHLKRSVVDLLSGNSLEGNVVLEPYGVLVLNECP</sequence>
<evidence type="ECO:0000256" key="5">
    <source>
        <dbReference type="ARBA" id="ARBA00022801"/>
    </source>
</evidence>
<organism evidence="14 15">
    <name type="scientific">Cohnella candidum</name>
    <dbReference type="NCBI Taxonomy" id="2674991"/>
    <lineage>
        <taxon>Bacteria</taxon>
        <taxon>Bacillati</taxon>
        <taxon>Bacillota</taxon>
        <taxon>Bacilli</taxon>
        <taxon>Bacillales</taxon>
        <taxon>Paenibacillaceae</taxon>
        <taxon>Cohnella</taxon>
    </lineage>
</organism>
<dbReference type="InterPro" id="IPR013780">
    <property type="entry name" value="Glyco_hydro_b"/>
</dbReference>
<accession>A0A3G3JVQ0</accession>
<dbReference type="InterPro" id="IPR013738">
    <property type="entry name" value="Beta_galactosidase_Trimer"/>
</dbReference>
<dbReference type="InterPro" id="IPR013529">
    <property type="entry name" value="Glyco_hydro_42_N"/>
</dbReference>
<comment type="catalytic activity">
    <reaction evidence="1 8">
        <text>Hydrolysis of terminal non-reducing beta-D-galactose residues in beta-D-galactosides.</text>
        <dbReference type="EC" id="3.2.1.23"/>
    </reaction>
</comment>
<proteinExistence type="inferred from homology"/>
<dbReference type="EMBL" id="CP033433">
    <property type="protein sequence ID" value="AYQ71579.1"/>
    <property type="molecule type" value="Genomic_DNA"/>
</dbReference>
<evidence type="ECO:0000256" key="1">
    <source>
        <dbReference type="ARBA" id="ARBA00001412"/>
    </source>
</evidence>
<evidence type="ECO:0000256" key="7">
    <source>
        <dbReference type="ARBA" id="ARBA00023295"/>
    </source>
</evidence>
<evidence type="ECO:0000313" key="15">
    <source>
        <dbReference type="Proteomes" id="UP000269097"/>
    </source>
</evidence>
<keyword evidence="7 8" id="KW-0326">Glycosidase</keyword>
<name>A0A3G3JVQ0_9BACL</name>
<dbReference type="PANTHER" id="PTHR36447">
    <property type="entry name" value="BETA-GALACTOSIDASE GANA"/>
    <property type="match status" value="1"/>
</dbReference>
<feature type="active site" description="Proton donor" evidence="9">
    <location>
        <position position="154"/>
    </location>
</feature>
<keyword evidence="4" id="KW-0479">Metal-binding</keyword>
<dbReference type="Gene3D" id="3.20.20.80">
    <property type="entry name" value="Glycosidases"/>
    <property type="match status" value="1"/>
</dbReference>
<protein>
    <recommendedName>
        <fullName evidence="3 8">Beta-galactosidase</fullName>
        <shortName evidence="8">Beta-gal</shortName>
        <ecNumber evidence="3 8">3.2.1.23</ecNumber>
    </recommendedName>
</protein>
<dbReference type="InterPro" id="IPR013739">
    <property type="entry name" value="Beta_galactosidase_C"/>
</dbReference>
<dbReference type="Pfam" id="PF08533">
    <property type="entry name" value="Glyco_hydro_42C"/>
    <property type="match status" value="1"/>
</dbReference>
<evidence type="ECO:0000259" key="11">
    <source>
        <dbReference type="Pfam" id="PF02449"/>
    </source>
</evidence>
<evidence type="ECO:0000256" key="9">
    <source>
        <dbReference type="PIRSR" id="PIRSR001084-1"/>
    </source>
</evidence>
<dbReference type="EC" id="3.2.1.23" evidence="3 8"/>
<dbReference type="GO" id="GO:0006012">
    <property type="term" value="P:galactose metabolic process"/>
    <property type="evidence" value="ECO:0007669"/>
    <property type="project" value="InterPro"/>
</dbReference>
<comment type="similarity">
    <text evidence="2 8">Belongs to the glycosyl hydrolase 42 family.</text>
</comment>
<dbReference type="InterPro" id="IPR003476">
    <property type="entry name" value="Glyco_hydro_42"/>
</dbReference>
<dbReference type="CDD" id="cd03143">
    <property type="entry name" value="A4_beta-galactosidase_middle_domain"/>
    <property type="match status" value="1"/>
</dbReference>
<dbReference type="SUPFAM" id="SSF51445">
    <property type="entry name" value="(Trans)glycosidases"/>
    <property type="match status" value="1"/>
</dbReference>
<evidence type="ECO:0000256" key="3">
    <source>
        <dbReference type="ARBA" id="ARBA00012756"/>
    </source>
</evidence>